<evidence type="ECO:0000256" key="1">
    <source>
        <dbReference type="SAM" id="MobiDB-lite"/>
    </source>
</evidence>
<feature type="region of interest" description="Disordered" evidence="1">
    <location>
        <begin position="34"/>
        <end position="54"/>
    </location>
</feature>
<accession>A0A5N6ZIP5</accession>
<keyword evidence="3" id="KW-1185">Reference proteome</keyword>
<reference evidence="3" key="1">
    <citation type="submission" date="2019-04" db="EMBL/GenBank/DDBJ databases">
        <title>Friends and foes A comparative genomics studyof 23 Aspergillus species from section Flavi.</title>
        <authorList>
            <consortium name="DOE Joint Genome Institute"/>
            <person name="Kjaerbolling I."/>
            <person name="Vesth T."/>
            <person name="Frisvad J.C."/>
            <person name="Nybo J.L."/>
            <person name="Theobald S."/>
            <person name="Kildgaard S."/>
            <person name="Isbrandt T."/>
            <person name="Kuo A."/>
            <person name="Sato A."/>
            <person name="Lyhne E.K."/>
            <person name="Kogle M.E."/>
            <person name="Wiebenga A."/>
            <person name="Kun R.S."/>
            <person name="Lubbers R.J."/>
            <person name="Makela M.R."/>
            <person name="Barry K."/>
            <person name="Chovatia M."/>
            <person name="Clum A."/>
            <person name="Daum C."/>
            <person name="Haridas S."/>
            <person name="He G."/>
            <person name="LaButti K."/>
            <person name="Lipzen A."/>
            <person name="Mondo S."/>
            <person name="Riley R."/>
            <person name="Salamov A."/>
            <person name="Simmons B.A."/>
            <person name="Magnuson J.K."/>
            <person name="Henrissat B."/>
            <person name="Mortensen U.H."/>
            <person name="Larsen T.O."/>
            <person name="Devries R.P."/>
            <person name="Grigoriev I.V."/>
            <person name="Machida M."/>
            <person name="Baker S.E."/>
            <person name="Andersen M.R."/>
        </authorList>
    </citation>
    <scope>NUCLEOTIDE SEQUENCE [LARGE SCALE GENOMIC DNA]</scope>
    <source>
        <strain evidence="3">CBS 553.77</strain>
    </source>
</reference>
<dbReference type="AlphaFoldDB" id="A0A5N6ZIP5"/>
<organism evidence="2 3">
    <name type="scientific">Aspergillus coremiiformis</name>
    <dbReference type="NCBI Taxonomy" id="138285"/>
    <lineage>
        <taxon>Eukaryota</taxon>
        <taxon>Fungi</taxon>
        <taxon>Dikarya</taxon>
        <taxon>Ascomycota</taxon>
        <taxon>Pezizomycotina</taxon>
        <taxon>Eurotiomycetes</taxon>
        <taxon>Eurotiomycetidae</taxon>
        <taxon>Eurotiales</taxon>
        <taxon>Aspergillaceae</taxon>
        <taxon>Aspergillus</taxon>
        <taxon>Aspergillus subgen. Circumdati</taxon>
    </lineage>
</organism>
<name>A0A5N6ZIP5_9EURO</name>
<evidence type="ECO:0000313" key="3">
    <source>
        <dbReference type="Proteomes" id="UP000327118"/>
    </source>
</evidence>
<dbReference type="Proteomes" id="UP000327118">
    <property type="component" value="Unassembled WGS sequence"/>
</dbReference>
<feature type="compositionally biased region" description="Polar residues" evidence="1">
    <location>
        <begin position="40"/>
        <end position="53"/>
    </location>
</feature>
<evidence type="ECO:0000313" key="2">
    <source>
        <dbReference type="EMBL" id="KAE8356020.1"/>
    </source>
</evidence>
<protein>
    <submittedName>
        <fullName evidence="2">Uncharacterized protein</fullName>
    </submittedName>
</protein>
<proteinExistence type="predicted"/>
<sequence>MSAPDPSLLIYFRQGDSRNQQTRHVLAAESSTPIPRVGVQSPSKTRTGASRSGTIDRGMQIEPVRKRQIAHLIRQAEAEDWSDGDQVRNTAMYEIRLEPEVGTTGTRKSVLPALERSTSDFNLTDLRLFYESTVIPWTMRMFSYSCRIHRRMETVSCLARYSAGSEPGQRDQRLLVELTWTYSPGNRSLNDPVCPADPIEHVCRLHREGTEDHEDHIRPCQ</sequence>
<dbReference type="EMBL" id="ML739043">
    <property type="protein sequence ID" value="KAE8356020.1"/>
    <property type="molecule type" value="Genomic_DNA"/>
</dbReference>
<gene>
    <name evidence="2" type="ORF">BDV28DRAFT_127793</name>
</gene>